<dbReference type="Proteomes" id="UP001174909">
    <property type="component" value="Unassembled WGS sequence"/>
</dbReference>
<organism evidence="2 3">
    <name type="scientific">Geodia barretti</name>
    <name type="common">Barrett's horny sponge</name>
    <dbReference type="NCBI Taxonomy" id="519541"/>
    <lineage>
        <taxon>Eukaryota</taxon>
        <taxon>Metazoa</taxon>
        <taxon>Porifera</taxon>
        <taxon>Demospongiae</taxon>
        <taxon>Heteroscleromorpha</taxon>
        <taxon>Tetractinellida</taxon>
        <taxon>Astrophorina</taxon>
        <taxon>Geodiidae</taxon>
        <taxon>Geodia</taxon>
    </lineage>
</organism>
<evidence type="ECO:0000313" key="2">
    <source>
        <dbReference type="EMBL" id="CAI8041201.1"/>
    </source>
</evidence>
<feature type="region of interest" description="Disordered" evidence="1">
    <location>
        <begin position="20"/>
        <end position="46"/>
    </location>
</feature>
<name>A0AA35X6B1_GEOBA</name>
<gene>
    <name evidence="2" type="ORF">GBAR_LOCUS22911</name>
</gene>
<dbReference type="EMBL" id="CASHTH010003168">
    <property type="protein sequence ID" value="CAI8041201.1"/>
    <property type="molecule type" value="Genomic_DNA"/>
</dbReference>
<evidence type="ECO:0000256" key="1">
    <source>
        <dbReference type="SAM" id="MobiDB-lite"/>
    </source>
</evidence>
<feature type="compositionally biased region" description="Low complexity" evidence="1">
    <location>
        <begin position="30"/>
        <end position="46"/>
    </location>
</feature>
<accession>A0AA35X6B1</accession>
<keyword evidence="3" id="KW-1185">Reference proteome</keyword>
<dbReference type="AlphaFoldDB" id="A0AA35X6B1"/>
<sequence>MRLATLPMRVKLPAIVETQARRTPASCEQSLSPHSNVSSSSRMRMTRGTLLRTLEPTMTKTVKRRTPGKVLRFM</sequence>
<reference evidence="2" key="1">
    <citation type="submission" date="2023-03" db="EMBL/GenBank/DDBJ databases">
        <authorList>
            <person name="Steffen K."/>
            <person name="Cardenas P."/>
        </authorList>
    </citation>
    <scope>NUCLEOTIDE SEQUENCE</scope>
</reference>
<evidence type="ECO:0000313" key="3">
    <source>
        <dbReference type="Proteomes" id="UP001174909"/>
    </source>
</evidence>
<proteinExistence type="predicted"/>
<comment type="caution">
    <text evidence="2">The sequence shown here is derived from an EMBL/GenBank/DDBJ whole genome shotgun (WGS) entry which is preliminary data.</text>
</comment>
<protein>
    <submittedName>
        <fullName evidence="2">Uncharacterized protein</fullName>
    </submittedName>
</protein>